<feature type="transmembrane region" description="Helical" evidence="1">
    <location>
        <begin position="108"/>
        <end position="127"/>
    </location>
</feature>
<keyword evidence="1" id="KW-0472">Membrane</keyword>
<organism evidence="2 3">
    <name type="scientific">Qipengyuania gaetbuli</name>
    <dbReference type="NCBI Taxonomy" id="266952"/>
    <lineage>
        <taxon>Bacteria</taxon>
        <taxon>Pseudomonadati</taxon>
        <taxon>Pseudomonadota</taxon>
        <taxon>Alphaproteobacteria</taxon>
        <taxon>Sphingomonadales</taxon>
        <taxon>Erythrobacteraceae</taxon>
        <taxon>Qipengyuania</taxon>
    </lineage>
</organism>
<name>A0A844XXV7_9SPHN</name>
<evidence type="ECO:0008006" key="4">
    <source>
        <dbReference type="Google" id="ProtNLM"/>
    </source>
</evidence>
<keyword evidence="3" id="KW-1185">Reference proteome</keyword>
<dbReference type="OrthoDB" id="7432783at2"/>
<proteinExistence type="predicted"/>
<comment type="caution">
    <text evidence="2">The sequence shown here is derived from an EMBL/GenBank/DDBJ whole genome shotgun (WGS) entry which is preliminary data.</text>
</comment>
<accession>A0A844XXV7</accession>
<feature type="transmembrane region" description="Helical" evidence="1">
    <location>
        <begin position="12"/>
        <end position="32"/>
    </location>
</feature>
<keyword evidence="1" id="KW-0812">Transmembrane</keyword>
<evidence type="ECO:0000256" key="1">
    <source>
        <dbReference type="SAM" id="Phobius"/>
    </source>
</evidence>
<feature type="transmembrane region" description="Helical" evidence="1">
    <location>
        <begin position="52"/>
        <end position="70"/>
    </location>
</feature>
<dbReference type="AlphaFoldDB" id="A0A844XXV7"/>
<dbReference type="EMBL" id="WTYF01000003">
    <property type="protein sequence ID" value="MXO50027.1"/>
    <property type="molecule type" value="Genomic_DNA"/>
</dbReference>
<evidence type="ECO:0000313" key="2">
    <source>
        <dbReference type="EMBL" id="MXO50027.1"/>
    </source>
</evidence>
<dbReference type="Proteomes" id="UP000444185">
    <property type="component" value="Unassembled WGS sequence"/>
</dbReference>
<keyword evidence="1" id="KW-1133">Transmembrane helix</keyword>
<dbReference type="RefSeq" id="WP_160606346.1">
    <property type="nucleotide sequence ID" value="NZ_WTYF01000003.1"/>
</dbReference>
<evidence type="ECO:0000313" key="3">
    <source>
        <dbReference type="Proteomes" id="UP000444185"/>
    </source>
</evidence>
<protein>
    <recommendedName>
        <fullName evidence="4">DoxX family protein</fullName>
    </recommendedName>
</protein>
<gene>
    <name evidence="2" type="ORF">GRI42_01765</name>
</gene>
<feature type="transmembrane region" description="Helical" evidence="1">
    <location>
        <begin position="77"/>
        <end position="96"/>
    </location>
</feature>
<reference evidence="2 3" key="1">
    <citation type="submission" date="2019-12" db="EMBL/GenBank/DDBJ databases">
        <title>Genomic-based taxomic classification of the family Erythrobacteraceae.</title>
        <authorList>
            <person name="Xu L."/>
        </authorList>
    </citation>
    <scope>NUCLEOTIDE SEQUENCE [LARGE SCALE GENOMIC DNA]</scope>
    <source>
        <strain evidence="2 3">DSM 16225</strain>
    </source>
</reference>
<sequence length="129" mass="14390">MHILSAAREGPLRLFQSLVILVLAGLLIFYHTTMLADFSNSHDPASGPFYNGIQGVLRAAIIVSLSIVLLGKRFALWMMWLSIGCLIATHYWAHFGPITADFTVGRHPLSYLKGLIFPSIITTAFLYRR</sequence>